<dbReference type="RefSeq" id="XP_812972.1">
    <property type="nucleotide sequence ID" value="XM_807879.1"/>
</dbReference>
<organism evidence="1 2">
    <name type="scientific">Trypanosoma cruzi (strain CL Brener)</name>
    <dbReference type="NCBI Taxonomy" id="353153"/>
    <lineage>
        <taxon>Eukaryota</taxon>
        <taxon>Discoba</taxon>
        <taxon>Euglenozoa</taxon>
        <taxon>Kinetoplastea</taxon>
        <taxon>Metakinetoplastina</taxon>
        <taxon>Trypanosomatida</taxon>
        <taxon>Trypanosomatidae</taxon>
        <taxon>Trypanosoma</taxon>
        <taxon>Schizotrypanum</taxon>
    </lineage>
</organism>
<proteinExistence type="predicted"/>
<sequence length="1283" mass="142006">MHVRHVKWLRGTDVCCSFACITPFQLFFFCLWDSEEKMKEAADSSAWQMPSTSLRSHRCAPILWLPFSLCLECALETRVRDLQKGVKSFGPCSSSTSYPAKDGEHSLDSSSGFERRVFHALLENPFVPMRSLRGVFPAATEYYKEDAVLEMLIHVASNVSAIVASPWAEMEAHKSVAAVIVVLNCHDYEPCQALTALKLVFQRYFNGCTCRCIVLDPTAEAQAAMSQHVFLPAHSYSPAEDVARYLLTEIALSIVQQVNAQIVSLSASVENVAPAKWPTTENAGTTNGGGEVPTARVVNSRLAKKRGDLLLRVGALDAALLAYHDSLPEADALWCSATLESLASLRYLQRAPLLDFTTAVEGVFSSLESDATVWNEDMNTTLNQLEIIVENVRMDQRKATSLLKHSLPATSLNRRLPREVEEPLSTHIENFRRQVAIIRRFFQEDNTEEVGICVEDACKNARGAFKEILHVSFVELQIYLQEALQQLRSVPGSVFGLQEREATIQLKRAELFAEEGDKRKFLESLTVLKAAAKSAPASMQQYLRWRIPYLSSLSGCWRKAIFNVVEAAVSEQQANAHGASVCLLLRACRMAGISLPRMEFQDPTTEGYFLSREKIGNSYAVDNEKGETGTTGNRAHRAQDVPPLMQLLYAVTRAGLDTGMQNVVASLLLFEYYPILRREIQQKLMDILEQSNTLIEPLTLSPPPLLQSMEVLPLPPHLAPKTVPLSGAHFTFIDTGRLKMTVLTLNGKILPPGQVVWSVGTVGEVQLVLKNPLRLDVQLTSIALHCRSVEKLDDLGRVSDDTVGHVFGPLAPSSYLVTGVILPSLSQRQLRLQVQPNMRGYLVVDGVEIRLGQLSLCSTFLMPSPTPTIIPVLQRLPDVSCTLGVNEVEIFGGQTIHFPLYLTNAGMVTIEKLYLTAHDESCQLESCTGCKERVSTASLYVMLEYDSLPKKGNSHCLYPGDILPVKVTMVAPADNDHVVFQKVVFRTTIELPYDPPVTPENVPNAVPVFAVIPRRVQETNLRVFHVPSVAVTSLELSRDRRYVEITVKNKSKLHTIEILCSQLFFASIPDAMIVAGAEYLIPPIEITKIPSNMRRFPLPWAVRELPECRGELALDFSILENVLVSMEPLEDVVVCIMVSADDGSGVVSSKGEWRSGPASTSQFPFKLPVMKPATILVHASAPWKRAVPLRVRLSMENHLDAEILSGPVDTTSIVGGGTKITTDVGNSGGTNGDEQNENDGVRCYEESIEFFPFKVGEHVLTITLSDLDEREMTYTVKLQVEHL</sequence>
<protein>
    <submittedName>
        <fullName evidence="1">Uncharacterized protein</fullName>
    </submittedName>
</protein>
<dbReference type="GeneID" id="3544275"/>
<reference evidence="1 2" key="1">
    <citation type="journal article" date="2005" name="Science">
        <title>The genome sequence of Trypanosoma cruzi, etiologic agent of Chagas disease.</title>
        <authorList>
            <person name="El-Sayed N.M."/>
            <person name="Myler P.J."/>
            <person name="Bartholomeu D.C."/>
            <person name="Nilsson D."/>
            <person name="Aggarwal G."/>
            <person name="Tran A.N."/>
            <person name="Ghedin E."/>
            <person name="Worthey E.A."/>
            <person name="Delcher A.L."/>
            <person name="Blandin G."/>
            <person name="Westenberger S.J."/>
            <person name="Caler E."/>
            <person name="Cerqueira G.C."/>
            <person name="Branche C."/>
            <person name="Haas B."/>
            <person name="Anupama A."/>
            <person name="Arner E."/>
            <person name="Aslund L."/>
            <person name="Attipoe P."/>
            <person name="Bontempi E."/>
            <person name="Bringaud F."/>
            <person name="Burton P."/>
            <person name="Cadag E."/>
            <person name="Campbell D.A."/>
            <person name="Carrington M."/>
            <person name="Crabtree J."/>
            <person name="Darban H."/>
            <person name="da Silveira J.F."/>
            <person name="de Jong P."/>
            <person name="Edwards K."/>
            <person name="Englund P.T."/>
            <person name="Fazelina G."/>
            <person name="Feldblyum T."/>
            <person name="Ferella M."/>
            <person name="Frasch A.C."/>
            <person name="Gull K."/>
            <person name="Horn D."/>
            <person name="Hou L."/>
            <person name="Huang Y."/>
            <person name="Kindlund E."/>
            <person name="Klingbeil M."/>
            <person name="Kluge S."/>
            <person name="Koo H."/>
            <person name="Lacerda D."/>
            <person name="Levin M.J."/>
            <person name="Lorenzi H."/>
            <person name="Louie T."/>
            <person name="Machado C.R."/>
            <person name="McCulloch R."/>
            <person name="McKenna A."/>
            <person name="Mizuno Y."/>
            <person name="Mottram J.C."/>
            <person name="Nelson S."/>
            <person name="Ochaya S."/>
            <person name="Osoegawa K."/>
            <person name="Pai G."/>
            <person name="Parsons M."/>
            <person name="Pentony M."/>
            <person name="Pettersson U."/>
            <person name="Pop M."/>
            <person name="Ramirez J.L."/>
            <person name="Rinta J."/>
            <person name="Robertson L."/>
            <person name="Salzberg S.L."/>
            <person name="Sanchez D.O."/>
            <person name="Seyler A."/>
            <person name="Sharma R."/>
            <person name="Shetty J."/>
            <person name="Simpson A.J."/>
            <person name="Sisk E."/>
            <person name="Tammi M.T."/>
            <person name="Tarleton R."/>
            <person name="Teixeira S."/>
            <person name="Van Aken S."/>
            <person name="Vogt C."/>
            <person name="Ward P.N."/>
            <person name="Wickstead B."/>
            <person name="Wortman J."/>
            <person name="White O."/>
            <person name="Fraser C.M."/>
            <person name="Stuart K.D."/>
            <person name="Andersson B."/>
        </authorList>
    </citation>
    <scope>NUCLEOTIDE SEQUENCE [LARGE SCALE GENOMIC DNA]</scope>
    <source>
        <strain evidence="1 2">CL Brener</strain>
    </source>
</reference>
<dbReference type="PANTHER" id="PTHR21512">
    <property type="entry name" value="TRAFFICKING PROTEIN PARTICLE COMPLEX SUBUNIT 9"/>
    <property type="match status" value="1"/>
</dbReference>
<keyword evidence="2" id="KW-1185">Reference proteome</keyword>
<dbReference type="OMA" id="EGCKERR"/>
<name>Q4DF23_TRYCC</name>
<dbReference type="PANTHER" id="PTHR21512:SF5">
    <property type="entry name" value="TRAFFICKING PROTEIN PARTICLE COMPLEX SUBUNIT 9"/>
    <property type="match status" value="1"/>
</dbReference>
<accession>Q4DF23</accession>
<dbReference type="GO" id="GO:0005802">
    <property type="term" value="C:trans-Golgi network"/>
    <property type="evidence" value="ECO:0007669"/>
    <property type="project" value="TreeGrafter"/>
</dbReference>
<gene>
    <name evidence="1" type="ORF">Tc00.1047053507001.50</name>
</gene>
<dbReference type="eggNOG" id="ENOG502RSUE">
    <property type="taxonomic scope" value="Eukaryota"/>
</dbReference>
<dbReference type="InParanoid" id="Q4DF23"/>
<dbReference type="EMBL" id="AAHK01000554">
    <property type="protein sequence ID" value="EAN91121.1"/>
    <property type="molecule type" value="Genomic_DNA"/>
</dbReference>
<comment type="caution">
    <text evidence="1">The sequence shown here is derived from an EMBL/GenBank/DDBJ whole genome shotgun (WGS) entry which is preliminary data.</text>
</comment>
<dbReference type="AlphaFoldDB" id="Q4DF23"/>
<evidence type="ECO:0000313" key="2">
    <source>
        <dbReference type="Proteomes" id="UP000002296"/>
    </source>
</evidence>
<dbReference type="Proteomes" id="UP000002296">
    <property type="component" value="Unassembled WGS sequence"/>
</dbReference>
<evidence type="ECO:0000313" key="1">
    <source>
        <dbReference type="EMBL" id="EAN91121.1"/>
    </source>
</evidence>
<dbReference type="InterPro" id="IPR013935">
    <property type="entry name" value="Trs120_TRAPPC9"/>
</dbReference>
<dbReference type="KEGG" id="tcr:507001.50"/>
<dbReference type="PaxDb" id="353153-Q4DF23"/>